<feature type="region of interest" description="Disordered" evidence="2">
    <location>
        <begin position="1003"/>
        <end position="1023"/>
    </location>
</feature>
<proteinExistence type="predicted"/>
<dbReference type="GO" id="GO:0008270">
    <property type="term" value="F:zinc ion binding"/>
    <property type="evidence" value="ECO:0007669"/>
    <property type="project" value="UniProtKB-KW"/>
</dbReference>
<feature type="compositionally biased region" description="Acidic residues" evidence="2">
    <location>
        <begin position="49"/>
        <end position="62"/>
    </location>
</feature>
<feature type="region of interest" description="Disordered" evidence="2">
    <location>
        <begin position="1"/>
        <end position="117"/>
    </location>
</feature>
<protein>
    <recommendedName>
        <fullName evidence="3">CCHC-type domain-containing protein</fullName>
    </recommendedName>
</protein>
<evidence type="ECO:0000313" key="5">
    <source>
        <dbReference type="Proteomes" id="UP000429607"/>
    </source>
</evidence>
<dbReference type="CDD" id="cd22744">
    <property type="entry name" value="OTU"/>
    <property type="match status" value="1"/>
</dbReference>
<sequence>MQQKEEPPGGEVPGPPPPEVINLCQLSQGDEDSYMPEQIAGVKRRPEAEAESPDSDGDDSPELDSIKMTRNPDARVKDNEDEEKTETNQPSPAIKEESVTEDETANSQDDNPPQFDDSDAVVLTFAEMHNYLHEEMKDLDNQAAKEVESANEYMQSMFAQVFTSHPAETLDDSKSQYPQLNEAEIEALLRLFIQDRKVGRADARKWNGRLYDITRAIYKSRRSLIEVVEHRITTAQVTMQPMTNMWAIRAAEHAPSNADQDVDMSDDSTSMFRFQSSTYSPEEVDALRRLCETAYGFPTQLRKPTEMETRIIKGLVEGTILCSKLPDFLKRICSNESLRKIQNTIQAQVEGDLIIKLQPEFPVYPDFQTKARLVGNITMGLENGRHDKQKVIALLQAAKQVYYDRKVHAVHIIFWTRELAAKWSREVKTLPFRNRTFPLVNEHPEDTHTSSQGPVDTEVVWRRQVGADGVKNENPRDRYHVRLLNVSRCMDEAAIDAYIRQQFHGIYTTWQEPSSGSQTMQMDTWDIFFKWPGCPSFLSGKRFVNWDGVKILVHHVSAKASYPCFQCGVSGHNRNRCNMEGEQWMQPGICITVTAIEIANLQRRESTITSVDDLDQLWQEETAQSSPIQEHVSSSEETSIPLPQSPASSKNPRLGGDPEQWQTATRGRQPSVALTPNRIPGNPTTVKTPRSILKYSPESKPTSNKTDQTHVLQNTARDTEEGHDERKSPAEVNRVKYGFQSQQMEKAERLIMTQVREKRVPCTSDEIDRIKRLDIKHLKLGKKAGVKILKKCGLEEVKVDPNGNCQYYSVAMALLHRDCNNPGEVKLLETLTNKLKKGIAAAANHFFEEEFPHHSRVQMLEVQNGEEEELTPKQSAEALRCHFKDIAGSKSQPDSYIDRRSWGSTTTLRMLAKMLHRNIYMVEASKGVAKANFSLFTAGERVCNEKKFTTVKERIFSPEEAAQWMTQLQNECNKDIATTGPPIVLIFRTNHYNWLRFSSEEKALPNEEDNENSRGLENTMDFNEDFPMEDTERAQLPANQEALLENEEKSGDEFKDNRVKSKGDKQQLQAENNEHDEIEQFGGTRKEELTVFSTAGVNALVPAHRQPLSELDMKDEAQVMQWCMQYEISEDRKHRKSLENQVPMVKAVYRKG</sequence>
<dbReference type="GO" id="GO:0003676">
    <property type="term" value="F:nucleic acid binding"/>
    <property type="evidence" value="ECO:0007669"/>
    <property type="project" value="InterPro"/>
</dbReference>
<feature type="region of interest" description="Disordered" evidence="2">
    <location>
        <begin position="622"/>
        <end position="730"/>
    </location>
</feature>
<reference evidence="4 5" key="1">
    <citation type="submission" date="2018-09" db="EMBL/GenBank/DDBJ databases">
        <title>Genomic investigation of the strawberry pathogen Phytophthora fragariae indicates pathogenicity is determined by transcriptional variation in three key races.</title>
        <authorList>
            <person name="Adams T.M."/>
            <person name="Armitage A.D."/>
            <person name="Sobczyk M.K."/>
            <person name="Bates H.J."/>
            <person name="Dunwell J.M."/>
            <person name="Nellist C.F."/>
            <person name="Harrison R.J."/>
        </authorList>
    </citation>
    <scope>NUCLEOTIDE SEQUENCE [LARGE SCALE GENOMIC DNA]</scope>
    <source>
        <strain evidence="4 5">SCRP249</strain>
    </source>
</reference>
<dbReference type="Proteomes" id="UP000429607">
    <property type="component" value="Unassembled WGS sequence"/>
</dbReference>
<dbReference type="SUPFAM" id="SSF54001">
    <property type="entry name" value="Cysteine proteinases"/>
    <property type="match status" value="1"/>
</dbReference>
<accession>A0A6A3J493</accession>
<dbReference type="InterPro" id="IPR001878">
    <property type="entry name" value="Znf_CCHC"/>
</dbReference>
<feature type="compositionally biased region" description="Basic and acidic residues" evidence="2">
    <location>
        <begin position="64"/>
        <end position="78"/>
    </location>
</feature>
<feature type="domain" description="CCHC-type" evidence="3">
    <location>
        <begin position="564"/>
        <end position="577"/>
    </location>
</feature>
<feature type="compositionally biased region" description="Polar residues" evidence="2">
    <location>
        <begin position="699"/>
        <end position="716"/>
    </location>
</feature>
<dbReference type="AlphaFoldDB" id="A0A6A3J493"/>
<name>A0A6A3J493_9STRA</name>
<feature type="region of interest" description="Disordered" evidence="2">
    <location>
        <begin position="1046"/>
        <end position="1080"/>
    </location>
</feature>
<gene>
    <name evidence="4" type="ORF">PR001_g21826</name>
</gene>
<feature type="compositionally biased region" description="Polar residues" evidence="2">
    <location>
        <begin position="660"/>
        <end position="674"/>
    </location>
</feature>
<evidence type="ECO:0000256" key="1">
    <source>
        <dbReference type="PROSITE-ProRule" id="PRU00047"/>
    </source>
</evidence>
<dbReference type="PROSITE" id="PS50158">
    <property type="entry name" value="ZF_CCHC"/>
    <property type="match status" value="1"/>
</dbReference>
<feature type="compositionally biased region" description="Basic and acidic residues" evidence="2">
    <location>
        <begin position="717"/>
        <end position="729"/>
    </location>
</feature>
<comment type="caution">
    <text evidence="4">The sequence shown here is derived from an EMBL/GenBank/DDBJ whole genome shotgun (WGS) entry which is preliminary data.</text>
</comment>
<organism evidence="4 5">
    <name type="scientific">Phytophthora rubi</name>
    <dbReference type="NCBI Taxonomy" id="129364"/>
    <lineage>
        <taxon>Eukaryota</taxon>
        <taxon>Sar</taxon>
        <taxon>Stramenopiles</taxon>
        <taxon>Oomycota</taxon>
        <taxon>Peronosporomycetes</taxon>
        <taxon>Peronosporales</taxon>
        <taxon>Peronosporaceae</taxon>
        <taxon>Phytophthora</taxon>
    </lineage>
</organism>
<dbReference type="Gene3D" id="3.90.70.80">
    <property type="match status" value="1"/>
</dbReference>
<evidence type="ECO:0000313" key="4">
    <source>
        <dbReference type="EMBL" id="KAE8989231.1"/>
    </source>
</evidence>
<dbReference type="EMBL" id="QXFV01002337">
    <property type="protein sequence ID" value="KAE8989231.1"/>
    <property type="molecule type" value="Genomic_DNA"/>
</dbReference>
<keyword evidence="1" id="KW-0863">Zinc-finger</keyword>
<keyword evidence="1" id="KW-0862">Zinc</keyword>
<keyword evidence="1" id="KW-0479">Metal-binding</keyword>
<dbReference type="InterPro" id="IPR038765">
    <property type="entry name" value="Papain-like_cys_pep_sf"/>
</dbReference>
<feature type="compositionally biased region" description="Polar residues" evidence="2">
    <location>
        <begin position="622"/>
        <end position="651"/>
    </location>
</feature>
<feature type="compositionally biased region" description="Basic and acidic residues" evidence="2">
    <location>
        <begin position="1046"/>
        <end position="1065"/>
    </location>
</feature>
<evidence type="ECO:0000259" key="3">
    <source>
        <dbReference type="PROSITE" id="PS50158"/>
    </source>
</evidence>
<evidence type="ECO:0000256" key="2">
    <source>
        <dbReference type="SAM" id="MobiDB-lite"/>
    </source>
</evidence>